<organism evidence="2 3">
    <name type="scientific">Eiseniibacteriota bacterium</name>
    <dbReference type="NCBI Taxonomy" id="2212470"/>
    <lineage>
        <taxon>Bacteria</taxon>
        <taxon>Candidatus Eiseniibacteriota</taxon>
    </lineage>
</organism>
<keyword evidence="1" id="KW-0812">Transmembrane</keyword>
<accession>A0A7Y2E771</accession>
<dbReference type="EMBL" id="JABDJR010000088">
    <property type="protein sequence ID" value="NNF05612.1"/>
    <property type="molecule type" value="Genomic_DNA"/>
</dbReference>
<sequence length="92" mass="10366">VQPKSKPFPSPGLWILWTLLGIGVVLRFTGKLILFPTEGATPWIALSRSDFNPTFWTIVDWGKDFHVLHPISGIILVLILTLCYRPLDKPAK</sequence>
<reference evidence="2 3" key="1">
    <citation type="submission" date="2020-03" db="EMBL/GenBank/DDBJ databases">
        <title>Metabolic flexibility allows generalist bacteria to become dominant in a frequently disturbed ecosystem.</title>
        <authorList>
            <person name="Chen Y.-J."/>
            <person name="Leung P.M."/>
            <person name="Bay S.K."/>
            <person name="Hugenholtz P."/>
            <person name="Kessler A.J."/>
            <person name="Shelley G."/>
            <person name="Waite D.W."/>
            <person name="Cook P.L."/>
            <person name="Greening C."/>
        </authorList>
    </citation>
    <scope>NUCLEOTIDE SEQUENCE [LARGE SCALE GENOMIC DNA]</scope>
    <source>
        <strain evidence="2">SS_bin_28</strain>
    </source>
</reference>
<protein>
    <submittedName>
        <fullName evidence="2">Uncharacterized protein</fullName>
    </submittedName>
</protein>
<proteinExistence type="predicted"/>
<feature type="transmembrane region" description="Helical" evidence="1">
    <location>
        <begin position="67"/>
        <end position="87"/>
    </location>
</feature>
<evidence type="ECO:0000313" key="3">
    <source>
        <dbReference type="Proteomes" id="UP000547674"/>
    </source>
</evidence>
<name>A0A7Y2E771_UNCEI</name>
<keyword evidence="1" id="KW-1133">Transmembrane helix</keyword>
<comment type="caution">
    <text evidence="2">The sequence shown here is derived from an EMBL/GenBank/DDBJ whole genome shotgun (WGS) entry which is preliminary data.</text>
</comment>
<keyword evidence="1" id="KW-0472">Membrane</keyword>
<evidence type="ECO:0000256" key="1">
    <source>
        <dbReference type="SAM" id="Phobius"/>
    </source>
</evidence>
<feature type="transmembrane region" description="Helical" evidence="1">
    <location>
        <begin position="12"/>
        <end position="30"/>
    </location>
</feature>
<gene>
    <name evidence="2" type="ORF">HKN21_02515</name>
</gene>
<dbReference type="Proteomes" id="UP000547674">
    <property type="component" value="Unassembled WGS sequence"/>
</dbReference>
<dbReference type="AlphaFoldDB" id="A0A7Y2E771"/>
<evidence type="ECO:0000313" key="2">
    <source>
        <dbReference type="EMBL" id="NNF05612.1"/>
    </source>
</evidence>
<feature type="non-terminal residue" evidence="2">
    <location>
        <position position="1"/>
    </location>
</feature>